<dbReference type="Gene3D" id="1.10.10.580">
    <property type="entry name" value="Structural maintenance of chromosome 1. Chain E"/>
    <property type="match status" value="1"/>
</dbReference>
<keyword evidence="3" id="KW-0132">Cell division</keyword>
<evidence type="ECO:0000256" key="3">
    <source>
        <dbReference type="HAMAP-Rule" id="MF_01805"/>
    </source>
</evidence>
<dbReference type="KEGG" id="mnu:NCTC10166_00698"/>
<dbReference type="GO" id="GO:0006260">
    <property type="term" value="P:DNA replication"/>
    <property type="evidence" value="ECO:0007669"/>
    <property type="project" value="UniProtKB-UniRule"/>
</dbReference>
<dbReference type="GO" id="GO:0007059">
    <property type="term" value="P:chromosome segregation"/>
    <property type="evidence" value="ECO:0007669"/>
    <property type="project" value="UniProtKB-UniRule"/>
</dbReference>
<evidence type="ECO:0000313" key="5">
    <source>
        <dbReference type="Proteomes" id="UP000289440"/>
    </source>
</evidence>
<proteinExistence type="inferred from homology"/>
<dbReference type="GO" id="GO:0005737">
    <property type="term" value="C:cytoplasm"/>
    <property type="evidence" value="ECO:0007669"/>
    <property type="project" value="UniProtKB-SubCell"/>
</dbReference>
<dbReference type="PANTHER" id="PTHR33969">
    <property type="entry name" value="SEGREGATION AND CONDENSATION PROTEIN A"/>
    <property type="match status" value="1"/>
</dbReference>
<dbReference type="Gene3D" id="6.10.250.2410">
    <property type="match status" value="1"/>
</dbReference>
<dbReference type="AlphaFoldDB" id="A0A449A651"/>
<evidence type="ECO:0000313" key="4">
    <source>
        <dbReference type="EMBL" id="VEU59716.1"/>
    </source>
</evidence>
<keyword evidence="3" id="KW-0963">Cytoplasm</keyword>
<comment type="similarity">
    <text evidence="3">Belongs to the ScpA family.</text>
</comment>
<dbReference type="HAMAP" id="MF_01805">
    <property type="entry name" value="ScpA"/>
    <property type="match status" value="1"/>
</dbReference>
<evidence type="ECO:0000256" key="2">
    <source>
        <dbReference type="ARBA" id="ARBA00044777"/>
    </source>
</evidence>
<gene>
    <name evidence="3 4" type="primary">scpA</name>
    <name evidence="4" type="ORF">NCTC10166_00698</name>
</gene>
<keyword evidence="1 3" id="KW-0159">Chromosome partition</keyword>
<dbReference type="Proteomes" id="UP000289440">
    <property type="component" value="Chromosome"/>
</dbReference>
<dbReference type="EMBL" id="LR214951">
    <property type="protein sequence ID" value="VEU59716.1"/>
    <property type="molecule type" value="Genomic_DNA"/>
</dbReference>
<dbReference type="NCBIfam" id="NF000994">
    <property type="entry name" value="PRK00104.1-3"/>
    <property type="match status" value="1"/>
</dbReference>
<dbReference type="InterPro" id="IPR003768">
    <property type="entry name" value="ScpA"/>
</dbReference>
<dbReference type="InterPro" id="IPR023093">
    <property type="entry name" value="ScpA-like_C"/>
</dbReference>
<dbReference type="OrthoDB" id="9811016at2"/>
<evidence type="ECO:0000256" key="1">
    <source>
        <dbReference type="ARBA" id="ARBA00022829"/>
    </source>
</evidence>
<comment type="subunit">
    <text evidence="3">Component of a cohesin-like complex composed of ScpA, ScpB and the Smc homodimer, in which ScpA and ScpB bind to the head domain of Smc. The presence of the three proteins is required for the association of the complex with DNA.</text>
</comment>
<comment type="function">
    <text evidence="3">Participates in chromosomal partition during cell division. May act via the formation of a condensin-like complex containing Smc and ScpB that pull DNA away from mid-cell into both cell halves.</text>
</comment>
<name>A0A449A651_9BACT</name>
<dbReference type="PANTHER" id="PTHR33969:SF2">
    <property type="entry name" value="SEGREGATION AND CONDENSATION PROTEIN A"/>
    <property type="match status" value="1"/>
</dbReference>
<accession>A0A449A651</accession>
<reference evidence="4 5" key="1">
    <citation type="submission" date="2019-01" db="EMBL/GenBank/DDBJ databases">
        <authorList>
            <consortium name="Pathogen Informatics"/>
        </authorList>
    </citation>
    <scope>NUCLEOTIDE SEQUENCE [LARGE SCALE GENOMIC DNA]</scope>
    <source>
        <strain evidence="4 5">NCTC10166</strain>
    </source>
</reference>
<dbReference type="RefSeq" id="WP_129720087.1">
    <property type="nucleotide sequence ID" value="NZ_LR214951.1"/>
</dbReference>
<sequence>MPKENEFDNVAQNSLTNINIENFNGPLDLLLALVKEKNMNLLDINLAELATDYLRIIKDLKENDFEIAADYLVMSATLIQMKARMLLVEKELLEDAEIEEDKAKLIKLLAEYQQFKPIFDVLKQRESKRLNIYIKKVSNLEPFIRPTDRSKVDGRSSKAKLTQIIKMMFERLSAEKLRQVKIDSISVTPDEQKNMIRTLFYENEEIHFNKIFSLPTLKHFVITFIAMLDMSRNEELIISQEQQFGEIKVKKGINYEK</sequence>
<keyword evidence="3" id="KW-0131">Cell cycle</keyword>
<organism evidence="4 5">
    <name type="scientific">Mesomycoplasma neurolyticum</name>
    <dbReference type="NCBI Taxonomy" id="2120"/>
    <lineage>
        <taxon>Bacteria</taxon>
        <taxon>Bacillati</taxon>
        <taxon>Mycoplasmatota</taxon>
        <taxon>Mycoplasmoidales</taxon>
        <taxon>Metamycoplasmataceae</taxon>
        <taxon>Mesomycoplasma</taxon>
    </lineage>
</organism>
<comment type="subcellular location">
    <subcellularLocation>
        <location evidence="3">Cytoplasm</location>
    </subcellularLocation>
    <text evidence="3">Associated with two foci at the outer edges of the nucleoid region in young cells, and at four foci within both cell halves in older cells.</text>
</comment>
<protein>
    <recommendedName>
        <fullName evidence="2 3">Segregation and condensation protein A</fullName>
    </recommendedName>
</protein>
<dbReference type="GO" id="GO:0051301">
    <property type="term" value="P:cell division"/>
    <property type="evidence" value="ECO:0007669"/>
    <property type="project" value="UniProtKB-KW"/>
</dbReference>
<dbReference type="Pfam" id="PF02616">
    <property type="entry name" value="SMC_ScpA"/>
    <property type="match status" value="1"/>
</dbReference>
<keyword evidence="5" id="KW-1185">Reference proteome</keyword>